<keyword evidence="1" id="KW-0472">Membrane</keyword>
<dbReference type="Proteomes" id="UP000772618">
    <property type="component" value="Unassembled WGS sequence"/>
</dbReference>
<keyword evidence="1" id="KW-1133">Transmembrane helix</keyword>
<evidence type="ECO:0000313" key="3">
    <source>
        <dbReference type="Proteomes" id="UP000772618"/>
    </source>
</evidence>
<evidence type="ECO:0000256" key="1">
    <source>
        <dbReference type="SAM" id="Phobius"/>
    </source>
</evidence>
<protein>
    <submittedName>
        <fullName evidence="2">Uncharacterized protein</fullName>
    </submittedName>
</protein>
<proteinExistence type="predicted"/>
<keyword evidence="3" id="KW-1185">Reference proteome</keyword>
<comment type="caution">
    <text evidence="2">The sequence shown here is derived from an EMBL/GenBank/DDBJ whole genome shotgun (WGS) entry which is preliminary data.</text>
</comment>
<evidence type="ECO:0000313" key="2">
    <source>
        <dbReference type="EMBL" id="MBT1705789.1"/>
    </source>
</evidence>
<sequence length="45" mass="5226">MRKHWKDSTINYTILSVVSLIILVSFVVTAVTNPLKIKQYFTNSR</sequence>
<accession>A0ABS5VWJ4</accession>
<name>A0ABS5VWJ4_9BACT</name>
<feature type="transmembrane region" description="Helical" evidence="1">
    <location>
        <begin position="12"/>
        <end position="31"/>
    </location>
</feature>
<gene>
    <name evidence="2" type="ORF">KK060_21035</name>
</gene>
<reference evidence="2 3" key="1">
    <citation type="submission" date="2021-05" db="EMBL/GenBank/DDBJ databases">
        <title>A Polyphasic approach of four new species of the genus Ohtaekwangia: Ohtaekwangia histidinii sp. nov., Ohtaekwangia cretensis sp. nov., Ohtaekwangia indiensis sp. nov., Ohtaekwangia reichenbachii sp. nov. from diverse environment.</title>
        <authorList>
            <person name="Octaviana S."/>
        </authorList>
    </citation>
    <scope>NUCLEOTIDE SEQUENCE [LARGE SCALE GENOMIC DNA]</scope>
    <source>
        <strain evidence="2 3">PWU20</strain>
    </source>
</reference>
<keyword evidence="1" id="KW-0812">Transmembrane</keyword>
<dbReference type="EMBL" id="JAHESD010000068">
    <property type="protein sequence ID" value="MBT1705789.1"/>
    <property type="molecule type" value="Genomic_DNA"/>
</dbReference>
<organism evidence="2 3">
    <name type="scientific">Chryseosolibacter indicus</name>
    <dbReference type="NCBI Taxonomy" id="2782351"/>
    <lineage>
        <taxon>Bacteria</taxon>
        <taxon>Pseudomonadati</taxon>
        <taxon>Bacteroidota</taxon>
        <taxon>Cytophagia</taxon>
        <taxon>Cytophagales</taxon>
        <taxon>Chryseotaleaceae</taxon>
        <taxon>Chryseosolibacter</taxon>
    </lineage>
</organism>